<reference evidence="1" key="1">
    <citation type="submission" date="2022-12" db="EMBL/GenBank/DDBJ databases">
        <authorList>
            <person name="Petersen C."/>
        </authorList>
    </citation>
    <scope>NUCLEOTIDE SEQUENCE</scope>
    <source>
        <strain evidence="1">IBT 30728</strain>
    </source>
</reference>
<accession>A0A9X0BSZ3</accession>
<comment type="caution">
    <text evidence="1">The sequence shown here is derived from an EMBL/GenBank/DDBJ whole genome shotgun (WGS) entry which is preliminary data.</text>
</comment>
<proteinExistence type="predicted"/>
<reference evidence="1" key="2">
    <citation type="journal article" date="2023" name="IMA Fungus">
        <title>Comparative genomic study of the Penicillium genus elucidates a diverse pangenome and 15 lateral gene transfer events.</title>
        <authorList>
            <person name="Petersen C."/>
            <person name="Sorensen T."/>
            <person name="Nielsen M.R."/>
            <person name="Sondergaard T.E."/>
            <person name="Sorensen J.L."/>
            <person name="Fitzpatrick D.A."/>
            <person name="Frisvad J.C."/>
            <person name="Nielsen K.L."/>
        </authorList>
    </citation>
    <scope>NUCLEOTIDE SEQUENCE</scope>
    <source>
        <strain evidence="1">IBT 30728</strain>
    </source>
</reference>
<evidence type="ECO:0000313" key="2">
    <source>
        <dbReference type="Proteomes" id="UP001148312"/>
    </source>
</evidence>
<dbReference type="RefSeq" id="XP_056789009.1">
    <property type="nucleotide sequence ID" value="XM_056936085.1"/>
</dbReference>
<gene>
    <name evidence="1" type="ORF">N7539_006483</name>
</gene>
<sequence>MPPPPLVVELPVSEKLTSLGLWPRIRVLNQRGVVDDLERRSIKQSRLYSGISQIQQLLCIHYSDWSGKE</sequence>
<name>A0A9X0BSZ3_9EURO</name>
<organism evidence="1 2">
    <name type="scientific">Penicillium diatomitis</name>
    <dbReference type="NCBI Taxonomy" id="2819901"/>
    <lineage>
        <taxon>Eukaryota</taxon>
        <taxon>Fungi</taxon>
        <taxon>Dikarya</taxon>
        <taxon>Ascomycota</taxon>
        <taxon>Pezizomycotina</taxon>
        <taxon>Eurotiomycetes</taxon>
        <taxon>Eurotiomycetidae</taxon>
        <taxon>Eurotiales</taxon>
        <taxon>Aspergillaceae</taxon>
        <taxon>Penicillium</taxon>
    </lineage>
</organism>
<dbReference type="EMBL" id="JAPWDQ010000008">
    <property type="protein sequence ID" value="KAJ5483037.1"/>
    <property type="molecule type" value="Genomic_DNA"/>
</dbReference>
<evidence type="ECO:0000313" key="1">
    <source>
        <dbReference type="EMBL" id="KAJ5483037.1"/>
    </source>
</evidence>
<dbReference type="Proteomes" id="UP001148312">
    <property type="component" value="Unassembled WGS sequence"/>
</dbReference>
<dbReference type="AlphaFoldDB" id="A0A9X0BSZ3"/>
<keyword evidence="2" id="KW-1185">Reference proteome</keyword>
<protein>
    <submittedName>
        <fullName evidence="1">Uncharacterized protein</fullName>
    </submittedName>
</protein>
<dbReference type="GeneID" id="81626334"/>